<feature type="domain" description="HTH cro/C1-type" evidence="3">
    <location>
        <begin position="33"/>
        <end position="87"/>
    </location>
</feature>
<evidence type="ECO:0000313" key="5">
    <source>
        <dbReference type="Proteomes" id="UP001500752"/>
    </source>
</evidence>
<dbReference type="CDD" id="cd00093">
    <property type="entry name" value="HTH_XRE"/>
    <property type="match status" value="1"/>
</dbReference>
<dbReference type="InterPro" id="IPR013096">
    <property type="entry name" value="Cupin_2"/>
</dbReference>
<name>A0ABP7C4E2_9MICC</name>
<dbReference type="Gene3D" id="1.10.260.40">
    <property type="entry name" value="lambda repressor-like DNA-binding domains"/>
    <property type="match status" value="1"/>
</dbReference>
<evidence type="ECO:0000256" key="2">
    <source>
        <dbReference type="SAM" id="MobiDB-lite"/>
    </source>
</evidence>
<dbReference type="PROSITE" id="PS50943">
    <property type="entry name" value="HTH_CROC1"/>
    <property type="match status" value="1"/>
</dbReference>
<dbReference type="CDD" id="cd02209">
    <property type="entry name" value="cupin_XRE_C"/>
    <property type="match status" value="1"/>
</dbReference>
<dbReference type="Pfam" id="PF07883">
    <property type="entry name" value="Cupin_2"/>
    <property type="match status" value="1"/>
</dbReference>
<dbReference type="Gene3D" id="2.60.120.10">
    <property type="entry name" value="Jelly Rolls"/>
    <property type="match status" value="1"/>
</dbReference>
<evidence type="ECO:0000259" key="3">
    <source>
        <dbReference type="PROSITE" id="PS50943"/>
    </source>
</evidence>
<dbReference type="InterPro" id="IPR010982">
    <property type="entry name" value="Lambda_DNA-bd_dom_sf"/>
</dbReference>
<dbReference type="SUPFAM" id="SSF51182">
    <property type="entry name" value="RmlC-like cupins"/>
    <property type="match status" value="1"/>
</dbReference>
<reference evidence="5" key="1">
    <citation type="journal article" date="2019" name="Int. J. Syst. Evol. Microbiol.">
        <title>The Global Catalogue of Microorganisms (GCM) 10K type strain sequencing project: providing services to taxonomists for standard genome sequencing and annotation.</title>
        <authorList>
            <consortium name="The Broad Institute Genomics Platform"/>
            <consortium name="The Broad Institute Genome Sequencing Center for Infectious Disease"/>
            <person name="Wu L."/>
            <person name="Ma J."/>
        </authorList>
    </citation>
    <scope>NUCLEOTIDE SEQUENCE [LARGE SCALE GENOMIC DNA]</scope>
    <source>
        <strain evidence="5">JCM 30742</strain>
    </source>
</reference>
<protein>
    <submittedName>
        <fullName evidence="4">XRE family transcriptional regulator</fullName>
    </submittedName>
</protein>
<dbReference type="InterPro" id="IPR011051">
    <property type="entry name" value="RmlC_Cupin_sf"/>
</dbReference>
<dbReference type="InterPro" id="IPR050807">
    <property type="entry name" value="TransReg_Diox_bact_type"/>
</dbReference>
<proteinExistence type="predicted"/>
<organism evidence="4 5">
    <name type="scientific">Arthrobacter ginkgonis</name>
    <dbReference type="NCBI Taxonomy" id="1630594"/>
    <lineage>
        <taxon>Bacteria</taxon>
        <taxon>Bacillati</taxon>
        <taxon>Actinomycetota</taxon>
        <taxon>Actinomycetes</taxon>
        <taxon>Micrococcales</taxon>
        <taxon>Micrococcaceae</taxon>
        <taxon>Arthrobacter</taxon>
    </lineage>
</organism>
<dbReference type="SMART" id="SM00530">
    <property type="entry name" value="HTH_XRE"/>
    <property type="match status" value="1"/>
</dbReference>
<dbReference type="PANTHER" id="PTHR46797:SF2">
    <property type="entry name" value="TRANSCRIPTIONAL REGULATOR"/>
    <property type="match status" value="1"/>
</dbReference>
<dbReference type="PANTHER" id="PTHR46797">
    <property type="entry name" value="HTH-TYPE TRANSCRIPTIONAL REGULATOR"/>
    <property type="match status" value="1"/>
</dbReference>
<sequence length="225" mass="24159">MAEAQPNHAELQPAPGPDVAAPPEGHGDVGVRIRAARAERGLTLRELARRLGVSAGHISQVERGLVKPSISLVYSIADVLAVGVGDLFSNNIGAGTPDIGIVRTPGEDRYVTRGAERRTINLETGVRWELLTPTTREPVDFREIVYAAGSGSTQPGNFVRHSGREYGLVLSGRLRVQLEFDEYELGPGDSIAFESAVPHRFWNDGPDTVKAVWCTLTASEDAGVP</sequence>
<evidence type="ECO:0000313" key="4">
    <source>
        <dbReference type="EMBL" id="GAA3677031.1"/>
    </source>
</evidence>
<dbReference type="SUPFAM" id="SSF47413">
    <property type="entry name" value="lambda repressor-like DNA-binding domains"/>
    <property type="match status" value="1"/>
</dbReference>
<dbReference type="InterPro" id="IPR014710">
    <property type="entry name" value="RmlC-like_jellyroll"/>
</dbReference>
<evidence type="ECO:0000256" key="1">
    <source>
        <dbReference type="ARBA" id="ARBA00023125"/>
    </source>
</evidence>
<dbReference type="Proteomes" id="UP001500752">
    <property type="component" value="Unassembled WGS sequence"/>
</dbReference>
<dbReference type="EMBL" id="BAABEO010000009">
    <property type="protein sequence ID" value="GAA3677031.1"/>
    <property type="molecule type" value="Genomic_DNA"/>
</dbReference>
<accession>A0ABP7C4E2</accession>
<feature type="region of interest" description="Disordered" evidence="2">
    <location>
        <begin position="1"/>
        <end position="27"/>
    </location>
</feature>
<gene>
    <name evidence="4" type="ORF">GCM10023081_14170</name>
</gene>
<dbReference type="Pfam" id="PF01381">
    <property type="entry name" value="HTH_3"/>
    <property type="match status" value="1"/>
</dbReference>
<keyword evidence="1" id="KW-0238">DNA-binding</keyword>
<comment type="caution">
    <text evidence="4">The sequence shown here is derived from an EMBL/GenBank/DDBJ whole genome shotgun (WGS) entry which is preliminary data.</text>
</comment>
<dbReference type="InterPro" id="IPR001387">
    <property type="entry name" value="Cro/C1-type_HTH"/>
</dbReference>
<keyword evidence="5" id="KW-1185">Reference proteome</keyword>